<organism evidence="2 3">
    <name type="scientific">Daphnia pulex</name>
    <name type="common">Water flea</name>
    <dbReference type="NCBI Taxonomy" id="6669"/>
    <lineage>
        <taxon>Eukaryota</taxon>
        <taxon>Metazoa</taxon>
        <taxon>Ecdysozoa</taxon>
        <taxon>Arthropoda</taxon>
        <taxon>Crustacea</taxon>
        <taxon>Branchiopoda</taxon>
        <taxon>Diplostraca</taxon>
        <taxon>Cladocera</taxon>
        <taxon>Anomopoda</taxon>
        <taxon>Daphniidae</taxon>
        <taxon>Daphnia</taxon>
    </lineage>
</organism>
<name>E9GNZ0_DAPPU</name>
<protein>
    <submittedName>
        <fullName evidence="2">Uncharacterized protein</fullName>
    </submittedName>
</protein>
<dbReference type="Proteomes" id="UP000000305">
    <property type="component" value="Unassembled WGS sequence"/>
</dbReference>
<evidence type="ECO:0000313" key="3">
    <source>
        <dbReference type="Proteomes" id="UP000000305"/>
    </source>
</evidence>
<dbReference type="InParanoid" id="E9GNZ0"/>
<evidence type="ECO:0000313" key="2">
    <source>
        <dbReference type="EMBL" id="EFX78833.1"/>
    </source>
</evidence>
<dbReference type="EMBL" id="GL732555">
    <property type="protein sequence ID" value="EFX78833.1"/>
    <property type="molecule type" value="Genomic_DNA"/>
</dbReference>
<feature type="compositionally biased region" description="Polar residues" evidence="1">
    <location>
        <begin position="83"/>
        <end position="96"/>
    </location>
</feature>
<dbReference type="HOGENOM" id="CLU_447091_0_0_1"/>
<dbReference type="AlphaFoldDB" id="E9GNZ0"/>
<proteinExistence type="predicted"/>
<feature type="region of interest" description="Disordered" evidence="1">
    <location>
        <begin position="83"/>
        <end position="103"/>
    </location>
</feature>
<evidence type="ECO:0000256" key="1">
    <source>
        <dbReference type="SAM" id="MobiDB-lite"/>
    </source>
</evidence>
<keyword evidence="3" id="KW-1185">Reference proteome</keyword>
<gene>
    <name evidence="2" type="ORF">DAPPUDRAFT_245739</name>
</gene>
<sequence>MLAIAKKEIYCNTAPASDRTVNPALPPKALDAGKHFQRLLYSWFSIVHSVESENHSNINRPRCWPVGVSPDMALSIQQQPLNAQSTTDFHSQQTRPGSRRTMHKRIRRPPVTVLSSTRTESTCIFHRRYRLNVRRKLLRAIVLGSDDNPTHLRDNELAARLEEALLDPLPRPHTDVARIWLRYSFHVADYFQSDRLAAIQPSLLERVSEGGRLLVLPRCRTLWEDCLESDIRKSYNRYVKTAALDFILSDGSSLSWTCKRDQPILMARSCPRQTDRHKPMLAVQRSLGRKLCIHHFYGRKFVALWYKFIRPMQWQKCSRLRKDHWEIGELKISWEKEMATAEQLLVDGWQTIVKSVVKYALRKKLALPSDGNVQLICRTLDTLIGLLLQEWRQENMTNFGLWLNNRQDVKNQLVFVIHVSMNDGQLKFDPPVQEISLAWGQFCDLLSVAAYRSLQSSRLVFETIRKQMNNSDPAQQPEPIHSIKVKTPAEFLDHIRRVIADAFADDNVMLTRALEKFLVFSSFLKEDSEELENLDQEGVDFDLLQERVQHYRQVLKRIETDLPCTLPVGQSLPGPDGRTQVVPQEQNRLNHRSTAGPVQQEFHLIGHQVSK</sequence>
<reference evidence="2 3" key="1">
    <citation type="journal article" date="2011" name="Science">
        <title>The ecoresponsive genome of Daphnia pulex.</title>
        <authorList>
            <person name="Colbourne J.K."/>
            <person name="Pfrender M.E."/>
            <person name="Gilbert D."/>
            <person name="Thomas W.K."/>
            <person name="Tucker A."/>
            <person name="Oakley T.H."/>
            <person name="Tokishita S."/>
            <person name="Aerts A."/>
            <person name="Arnold G.J."/>
            <person name="Basu M.K."/>
            <person name="Bauer D.J."/>
            <person name="Caceres C.E."/>
            <person name="Carmel L."/>
            <person name="Casola C."/>
            <person name="Choi J.H."/>
            <person name="Detter J.C."/>
            <person name="Dong Q."/>
            <person name="Dusheyko S."/>
            <person name="Eads B.D."/>
            <person name="Frohlich T."/>
            <person name="Geiler-Samerotte K.A."/>
            <person name="Gerlach D."/>
            <person name="Hatcher P."/>
            <person name="Jogdeo S."/>
            <person name="Krijgsveld J."/>
            <person name="Kriventseva E.V."/>
            <person name="Kultz D."/>
            <person name="Laforsch C."/>
            <person name="Lindquist E."/>
            <person name="Lopez J."/>
            <person name="Manak J.R."/>
            <person name="Muller J."/>
            <person name="Pangilinan J."/>
            <person name="Patwardhan R.P."/>
            <person name="Pitluck S."/>
            <person name="Pritham E.J."/>
            <person name="Rechtsteiner A."/>
            <person name="Rho M."/>
            <person name="Rogozin I.B."/>
            <person name="Sakarya O."/>
            <person name="Salamov A."/>
            <person name="Schaack S."/>
            <person name="Shapiro H."/>
            <person name="Shiga Y."/>
            <person name="Skalitzky C."/>
            <person name="Smith Z."/>
            <person name="Souvorov A."/>
            <person name="Sung W."/>
            <person name="Tang Z."/>
            <person name="Tsuchiya D."/>
            <person name="Tu H."/>
            <person name="Vos H."/>
            <person name="Wang M."/>
            <person name="Wolf Y.I."/>
            <person name="Yamagata H."/>
            <person name="Yamada T."/>
            <person name="Ye Y."/>
            <person name="Shaw J.R."/>
            <person name="Andrews J."/>
            <person name="Crease T.J."/>
            <person name="Tang H."/>
            <person name="Lucas S.M."/>
            <person name="Robertson H.M."/>
            <person name="Bork P."/>
            <person name="Koonin E.V."/>
            <person name="Zdobnov E.M."/>
            <person name="Grigoriev I.V."/>
            <person name="Lynch M."/>
            <person name="Boore J.L."/>
        </authorList>
    </citation>
    <scope>NUCLEOTIDE SEQUENCE [LARGE SCALE GENOMIC DNA]</scope>
</reference>
<accession>E9GNZ0</accession>
<dbReference type="KEGG" id="dpx:DAPPUDRAFT_245739"/>